<evidence type="ECO:0000313" key="2">
    <source>
        <dbReference type="Proteomes" id="UP000717696"/>
    </source>
</evidence>
<gene>
    <name evidence="1" type="ORF">B0J13DRAFT_556195</name>
</gene>
<accession>A0A9P9ERJ1</accession>
<dbReference type="EMBL" id="JAGMUU010000011">
    <property type="protein sequence ID" value="KAH7142909.1"/>
    <property type="molecule type" value="Genomic_DNA"/>
</dbReference>
<organism evidence="1 2">
    <name type="scientific">Dactylonectria estremocensis</name>
    <dbReference type="NCBI Taxonomy" id="1079267"/>
    <lineage>
        <taxon>Eukaryota</taxon>
        <taxon>Fungi</taxon>
        <taxon>Dikarya</taxon>
        <taxon>Ascomycota</taxon>
        <taxon>Pezizomycotina</taxon>
        <taxon>Sordariomycetes</taxon>
        <taxon>Hypocreomycetidae</taxon>
        <taxon>Hypocreales</taxon>
        <taxon>Nectriaceae</taxon>
        <taxon>Dactylonectria</taxon>
    </lineage>
</organism>
<dbReference type="Proteomes" id="UP000717696">
    <property type="component" value="Unassembled WGS sequence"/>
</dbReference>
<name>A0A9P9ERJ1_9HYPO</name>
<proteinExistence type="predicted"/>
<evidence type="ECO:0000313" key="1">
    <source>
        <dbReference type="EMBL" id="KAH7142909.1"/>
    </source>
</evidence>
<reference evidence="1" key="1">
    <citation type="journal article" date="2021" name="Nat. Commun.">
        <title>Genetic determinants of endophytism in the Arabidopsis root mycobiome.</title>
        <authorList>
            <person name="Mesny F."/>
            <person name="Miyauchi S."/>
            <person name="Thiergart T."/>
            <person name="Pickel B."/>
            <person name="Atanasova L."/>
            <person name="Karlsson M."/>
            <person name="Huettel B."/>
            <person name="Barry K.W."/>
            <person name="Haridas S."/>
            <person name="Chen C."/>
            <person name="Bauer D."/>
            <person name="Andreopoulos W."/>
            <person name="Pangilinan J."/>
            <person name="LaButti K."/>
            <person name="Riley R."/>
            <person name="Lipzen A."/>
            <person name="Clum A."/>
            <person name="Drula E."/>
            <person name="Henrissat B."/>
            <person name="Kohler A."/>
            <person name="Grigoriev I.V."/>
            <person name="Martin F.M."/>
            <person name="Hacquard S."/>
        </authorList>
    </citation>
    <scope>NUCLEOTIDE SEQUENCE</scope>
    <source>
        <strain evidence="1">MPI-CAGE-AT-0021</strain>
    </source>
</reference>
<protein>
    <submittedName>
        <fullName evidence="1">Uncharacterized protein</fullName>
    </submittedName>
</protein>
<sequence length="75" mass="8687">MKLTSLHSPTFSFRLSLMTSIAFWRETCHASYITPVSSRRRQIWLHTLWRVLQWRWPNGGIDSKVGILAGTLASK</sequence>
<dbReference type="AlphaFoldDB" id="A0A9P9ERJ1"/>
<comment type="caution">
    <text evidence="1">The sequence shown here is derived from an EMBL/GenBank/DDBJ whole genome shotgun (WGS) entry which is preliminary data.</text>
</comment>
<keyword evidence="2" id="KW-1185">Reference proteome</keyword>